<evidence type="ECO:0000256" key="2">
    <source>
        <dbReference type="SAM" id="Phobius"/>
    </source>
</evidence>
<organism evidence="3 4">
    <name type="scientific">Tuber melanosporum (strain Mel28)</name>
    <name type="common">Perigord black truffle</name>
    <dbReference type="NCBI Taxonomy" id="656061"/>
    <lineage>
        <taxon>Eukaryota</taxon>
        <taxon>Fungi</taxon>
        <taxon>Dikarya</taxon>
        <taxon>Ascomycota</taxon>
        <taxon>Pezizomycotina</taxon>
        <taxon>Pezizomycetes</taxon>
        <taxon>Pezizales</taxon>
        <taxon>Tuberaceae</taxon>
        <taxon>Tuber</taxon>
    </lineage>
</organism>
<dbReference type="KEGG" id="tml:GSTUM_00002187001"/>
<accession>D5G7E1</accession>
<protein>
    <submittedName>
        <fullName evidence="3">(Perigord truffle) hypothetical protein</fullName>
    </submittedName>
</protein>
<feature type="transmembrane region" description="Helical" evidence="2">
    <location>
        <begin position="196"/>
        <end position="216"/>
    </location>
</feature>
<feature type="compositionally biased region" description="Low complexity" evidence="1">
    <location>
        <begin position="315"/>
        <end position="334"/>
    </location>
</feature>
<feature type="region of interest" description="Disordered" evidence="1">
    <location>
        <begin position="555"/>
        <end position="657"/>
    </location>
</feature>
<evidence type="ECO:0000256" key="1">
    <source>
        <dbReference type="SAM" id="MobiDB-lite"/>
    </source>
</evidence>
<feature type="compositionally biased region" description="Low complexity" evidence="1">
    <location>
        <begin position="630"/>
        <end position="641"/>
    </location>
</feature>
<name>D5G7E1_TUBMM</name>
<feature type="compositionally biased region" description="Polar residues" evidence="1">
    <location>
        <begin position="481"/>
        <end position="491"/>
    </location>
</feature>
<feature type="transmembrane region" description="Helical" evidence="2">
    <location>
        <begin position="28"/>
        <end position="51"/>
    </location>
</feature>
<dbReference type="AlphaFoldDB" id="D5G7E1"/>
<keyword evidence="2" id="KW-1133">Transmembrane helix</keyword>
<proteinExistence type="predicted"/>
<feature type="compositionally biased region" description="Polar residues" evidence="1">
    <location>
        <begin position="339"/>
        <end position="354"/>
    </location>
</feature>
<gene>
    <name evidence="3" type="ORF">GSTUM_00002187001</name>
</gene>
<dbReference type="HOGENOM" id="CLU_417489_0_0_1"/>
<keyword evidence="4" id="KW-1185">Reference proteome</keyword>
<reference evidence="3 4" key="1">
    <citation type="journal article" date="2010" name="Nature">
        <title>Perigord black truffle genome uncovers evolutionary origins and mechanisms of symbiosis.</title>
        <authorList>
            <person name="Martin F."/>
            <person name="Kohler A."/>
            <person name="Murat C."/>
            <person name="Balestrini R."/>
            <person name="Coutinho P.M."/>
            <person name="Jaillon O."/>
            <person name="Montanini B."/>
            <person name="Morin E."/>
            <person name="Noel B."/>
            <person name="Percudani R."/>
            <person name="Porcel B."/>
            <person name="Rubini A."/>
            <person name="Amicucci A."/>
            <person name="Amselem J."/>
            <person name="Anthouard V."/>
            <person name="Arcioni S."/>
            <person name="Artiguenave F."/>
            <person name="Aury J.M."/>
            <person name="Ballario P."/>
            <person name="Bolchi A."/>
            <person name="Brenna A."/>
            <person name="Brun A."/>
            <person name="Buee M."/>
            <person name="Cantarel B."/>
            <person name="Chevalier G."/>
            <person name="Couloux A."/>
            <person name="Da Silva C."/>
            <person name="Denoeud F."/>
            <person name="Duplessis S."/>
            <person name="Ghignone S."/>
            <person name="Hilselberger B."/>
            <person name="Iotti M."/>
            <person name="Marcais B."/>
            <person name="Mello A."/>
            <person name="Miranda M."/>
            <person name="Pacioni G."/>
            <person name="Quesneville H."/>
            <person name="Riccioni C."/>
            <person name="Ruotolo R."/>
            <person name="Splivallo R."/>
            <person name="Stocchi V."/>
            <person name="Tisserant E."/>
            <person name="Viscomi A.R."/>
            <person name="Zambonelli A."/>
            <person name="Zampieri E."/>
            <person name="Henrissat B."/>
            <person name="Lebrun M.H."/>
            <person name="Paolocci F."/>
            <person name="Bonfante P."/>
            <person name="Ottonello S."/>
            <person name="Wincker P."/>
        </authorList>
    </citation>
    <scope>NUCLEOTIDE SEQUENCE [LARGE SCALE GENOMIC DNA]</scope>
    <source>
        <strain evidence="3 4">Mel28</strain>
    </source>
</reference>
<dbReference type="EMBL" id="FN430025">
    <property type="protein sequence ID" value="CAZ80434.1"/>
    <property type="molecule type" value="Genomic_DNA"/>
</dbReference>
<feature type="compositionally biased region" description="Polar residues" evidence="1">
    <location>
        <begin position="372"/>
        <end position="420"/>
    </location>
</feature>
<dbReference type="RefSeq" id="XP_002836243.1">
    <property type="nucleotide sequence ID" value="XM_002836197.1"/>
</dbReference>
<feature type="region of interest" description="Disordered" evidence="1">
    <location>
        <begin position="308"/>
        <end position="540"/>
    </location>
</feature>
<feature type="compositionally biased region" description="Basic and acidic residues" evidence="1">
    <location>
        <begin position="431"/>
        <end position="450"/>
    </location>
</feature>
<dbReference type="GeneID" id="9188459"/>
<feature type="compositionally biased region" description="Polar residues" evidence="1">
    <location>
        <begin position="614"/>
        <end position="624"/>
    </location>
</feature>
<evidence type="ECO:0000313" key="4">
    <source>
        <dbReference type="Proteomes" id="UP000006911"/>
    </source>
</evidence>
<evidence type="ECO:0000313" key="3">
    <source>
        <dbReference type="EMBL" id="CAZ80434.1"/>
    </source>
</evidence>
<feature type="compositionally biased region" description="Polar residues" evidence="1">
    <location>
        <begin position="582"/>
        <end position="593"/>
    </location>
</feature>
<keyword evidence="2" id="KW-0472">Membrane</keyword>
<keyword evidence="2" id="KW-0812">Transmembrane</keyword>
<dbReference type="Proteomes" id="UP000006911">
    <property type="component" value="Unassembled WGS sequence"/>
</dbReference>
<sequence length="657" mass="71544">MLIYYQILELSKTRSRQTNYAATTERDLFSITIIVFLLFSSALGKICPLLLRCCNSPVVTPLPSCPRHLSSLAYHSLSTPPSRVRYFPRTFLLSFSCLNKSPITSTLPLLFIHRLSLTLLSSPHRLPPSPETPITNHTFYCYPFASLSQILYPLISNNLDSLPRLWLLPVFGTRQGWWLSLFTSNLLSFTKLRGGLSVLVSWGLFLAIAFAGYWWYSGSRKVQPHGKRIILAASEKLSGGSVFVSSGTDGNAAEKKKKSKKKKAALSNTCTKKVASIEGGEKVAQSTDDDAAQDEDELQALRRLQSLTEGGGKKGALSGSSANQSQSQKSQLQKPYLTTPASPFATASQTSSTGADADIDEEETSQLPGPGFQQSTSSDPSDMLEESTTGARILTITPSTQLPRTQKQRSTTPAIQSGTHANKNAKKKEKKKLEKEAERADQKARFEQHRASVRAAEVAKQKSKLPSDDPMVGSAWITVNGKRSSTPTNAPEANPASGDLLDTFVSPDTHARTQHISGDSEEDESLAKSPDPTHRQDINDSLWETVPAYLAADWSEVQRKGRKQKKVINNPDTGKSGDESASVESTKVSQQPNPGRPTFSKEGLKKETSKAMANESTKAGNGSQLLDAGSTTSDTKNSSSDWAEVDDSDNWAVHTES</sequence>
<dbReference type="InParanoid" id="D5G7E1"/>